<dbReference type="EMBL" id="UGSK01000001">
    <property type="protein sequence ID" value="SUB02742.1"/>
    <property type="molecule type" value="Genomic_DNA"/>
</dbReference>
<gene>
    <name evidence="5" type="primary">pehA_2</name>
    <name evidence="5" type="ORF">NCTC13350_03708</name>
</gene>
<name>A0A378ZZX6_9HYPH</name>
<dbReference type="GO" id="GO:0005975">
    <property type="term" value="P:carbohydrate metabolic process"/>
    <property type="evidence" value="ECO:0007669"/>
    <property type="project" value="InterPro"/>
</dbReference>
<evidence type="ECO:0000256" key="1">
    <source>
        <dbReference type="ARBA" id="ARBA00008834"/>
    </source>
</evidence>
<dbReference type="InterPro" id="IPR012334">
    <property type="entry name" value="Pectin_lyas_fold"/>
</dbReference>
<sequence>MLFLLPLIAAKNRLILLQISLLEGGGREDALREGEKLFTPVEGDATAALQAAMEAAAANGEALRLAAGRYACAGLRLPSGLDLRFSAGAVLVFAESYEAYAANEVGIEAEQSSRAMIMARDAVDISITGPGLIRAPGPAYVTGRLEDMGTLVPAASRPRVMALENCKGVTLTGFSVEASPMWTLHFVECEELRISGLSVANDLEMPNTDGMVLDACRDVRVERCRISTADDGIVLKTSARLDGAPAGACRDIVVADCDIESRSCALKLGTESHGDFENIEFRDCRILRSNRALGIFSRDGGKVRNIAFRRIGLSCGETPEGFWGSGEAVTITVLDRRPLGTPGGKAAGDVRDVVFEDISGRMEGAVNLIADKPGAISGLRLSRIRLVQADGAWRGHYYDVRPTAADLAPSPDAAGRANAWVKGADGKVIGLVPYPGGMPGLYAHNVEGLVLEDMVIERPLPLPGGWHAQEQVVVSGVPAVWSVYGL</sequence>
<dbReference type="GO" id="GO:0004650">
    <property type="term" value="F:polygalacturonase activity"/>
    <property type="evidence" value="ECO:0007669"/>
    <property type="project" value="UniProtKB-EC"/>
</dbReference>
<protein>
    <submittedName>
        <fullName evidence="5">Endo-polygalacturonase</fullName>
        <ecNumber evidence="5">3.2.1.15</ecNumber>
    </submittedName>
</protein>
<keyword evidence="2 4" id="KW-0378">Hydrolase</keyword>
<dbReference type="SUPFAM" id="SSF51126">
    <property type="entry name" value="Pectin lyase-like"/>
    <property type="match status" value="1"/>
</dbReference>
<evidence type="ECO:0000256" key="3">
    <source>
        <dbReference type="ARBA" id="ARBA00023295"/>
    </source>
</evidence>
<dbReference type="InterPro" id="IPR051801">
    <property type="entry name" value="GH28_Enzymes"/>
</dbReference>
<reference evidence="5 6" key="1">
    <citation type="submission" date="2018-06" db="EMBL/GenBank/DDBJ databases">
        <authorList>
            <consortium name="Pathogen Informatics"/>
            <person name="Doyle S."/>
        </authorList>
    </citation>
    <scope>NUCLEOTIDE SEQUENCE [LARGE SCALE GENOMIC DNA]</scope>
    <source>
        <strain evidence="5 6">NCTC13350</strain>
    </source>
</reference>
<proteinExistence type="inferred from homology"/>
<dbReference type="EC" id="3.2.1.15" evidence="5"/>
<dbReference type="InterPro" id="IPR000743">
    <property type="entry name" value="Glyco_hydro_28"/>
</dbReference>
<dbReference type="Proteomes" id="UP000255000">
    <property type="component" value="Unassembled WGS sequence"/>
</dbReference>
<organism evidence="5 6">
    <name type="scientific">Pannonibacter phragmitetus</name>
    <dbReference type="NCBI Taxonomy" id="121719"/>
    <lineage>
        <taxon>Bacteria</taxon>
        <taxon>Pseudomonadati</taxon>
        <taxon>Pseudomonadota</taxon>
        <taxon>Alphaproteobacteria</taxon>
        <taxon>Hyphomicrobiales</taxon>
        <taxon>Stappiaceae</taxon>
        <taxon>Pannonibacter</taxon>
    </lineage>
</organism>
<accession>A0A378ZZX6</accession>
<evidence type="ECO:0000256" key="4">
    <source>
        <dbReference type="RuleBase" id="RU361169"/>
    </source>
</evidence>
<evidence type="ECO:0000256" key="2">
    <source>
        <dbReference type="ARBA" id="ARBA00022801"/>
    </source>
</evidence>
<dbReference type="Pfam" id="PF00295">
    <property type="entry name" value="Glyco_hydro_28"/>
    <property type="match status" value="1"/>
</dbReference>
<comment type="similarity">
    <text evidence="1 4">Belongs to the glycosyl hydrolase 28 family.</text>
</comment>
<dbReference type="Gene3D" id="2.160.20.10">
    <property type="entry name" value="Single-stranded right-handed beta-helix, Pectin lyase-like"/>
    <property type="match status" value="1"/>
</dbReference>
<keyword evidence="3 4" id="KW-0326">Glycosidase</keyword>
<dbReference type="InterPro" id="IPR011050">
    <property type="entry name" value="Pectin_lyase_fold/virulence"/>
</dbReference>
<dbReference type="PANTHER" id="PTHR31339">
    <property type="entry name" value="PECTIN LYASE-RELATED"/>
    <property type="match status" value="1"/>
</dbReference>
<evidence type="ECO:0000313" key="6">
    <source>
        <dbReference type="Proteomes" id="UP000255000"/>
    </source>
</evidence>
<dbReference type="AlphaFoldDB" id="A0A378ZZX6"/>
<evidence type="ECO:0000313" key="5">
    <source>
        <dbReference type="EMBL" id="SUB02742.1"/>
    </source>
</evidence>
<dbReference type="PANTHER" id="PTHR31339:SF0">
    <property type="entry name" value="PECTIN LYASE-LIKE SUPERFAMILY PROTEIN"/>
    <property type="match status" value="1"/>
</dbReference>